<dbReference type="Gene3D" id="3.40.250.10">
    <property type="entry name" value="Rhodanese-like domain"/>
    <property type="match status" value="1"/>
</dbReference>
<proteinExistence type="predicted"/>
<dbReference type="PROSITE" id="PS50206">
    <property type="entry name" value="RHODANESE_3"/>
    <property type="match status" value="1"/>
</dbReference>
<evidence type="ECO:0000313" key="3">
    <source>
        <dbReference type="Proteomes" id="UP000617531"/>
    </source>
</evidence>
<dbReference type="RefSeq" id="WP_191283117.1">
    <property type="nucleotide sequence ID" value="NZ_BNAI01000003.1"/>
</dbReference>
<dbReference type="InterPro" id="IPR036873">
    <property type="entry name" value="Rhodanese-like_dom_sf"/>
</dbReference>
<dbReference type="InterPro" id="IPR001763">
    <property type="entry name" value="Rhodanese-like_dom"/>
</dbReference>
<evidence type="ECO:0000313" key="2">
    <source>
        <dbReference type="EMBL" id="GHF17275.1"/>
    </source>
</evidence>
<feature type="domain" description="Rhodanese" evidence="1">
    <location>
        <begin position="12"/>
        <end position="99"/>
    </location>
</feature>
<sequence length="103" mass="10791">MSTITAADLAALGTDAMIVDVREPDEFAEARVEGATNVPLGSLPARLGELPRDRTLHVMCLSGGRSARATAFLRAEGFDAIDVEGGISRWYQAGFPVESGVAA</sequence>
<reference evidence="2" key="2">
    <citation type="submission" date="2020-09" db="EMBL/GenBank/DDBJ databases">
        <authorList>
            <person name="Sun Q."/>
            <person name="Zhou Y."/>
        </authorList>
    </citation>
    <scope>NUCLEOTIDE SEQUENCE</scope>
    <source>
        <strain evidence="2">CGMCC 1.16548</strain>
    </source>
</reference>
<keyword evidence="3" id="KW-1185">Reference proteome</keyword>
<dbReference type="EMBL" id="BNAI01000003">
    <property type="protein sequence ID" value="GHF17275.1"/>
    <property type="molecule type" value="Genomic_DNA"/>
</dbReference>
<organism evidence="2 3">
    <name type="scientific">Pseudolysinimonas yzui</name>
    <dbReference type="NCBI Taxonomy" id="2708254"/>
    <lineage>
        <taxon>Bacteria</taxon>
        <taxon>Bacillati</taxon>
        <taxon>Actinomycetota</taxon>
        <taxon>Actinomycetes</taxon>
        <taxon>Micrococcales</taxon>
        <taxon>Microbacteriaceae</taxon>
        <taxon>Pseudolysinimonas</taxon>
    </lineage>
</organism>
<dbReference type="CDD" id="cd00158">
    <property type="entry name" value="RHOD"/>
    <property type="match status" value="1"/>
</dbReference>
<dbReference type="PANTHER" id="PTHR43031">
    <property type="entry name" value="FAD-DEPENDENT OXIDOREDUCTASE"/>
    <property type="match status" value="1"/>
</dbReference>
<dbReference type="SMART" id="SM00450">
    <property type="entry name" value="RHOD"/>
    <property type="match status" value="1"/>
</dbReference>
<dbReference type="InterPro" id="IPR050229">
    <property type="entry name" value="GlpE_sulfurtransferase"/>
</dbReference>
<dbReference type="Pfam" id="PF00581">
    <property type="entry name" value="Rhodanese"/>
    <property type="match status" value="1"/>
</dbReference>
<dbReference type="Proteomes" id="UP000617531">
    <property type="component" value="Unassembled WGS sequence"/>
</dbReference>
<reference evidence="2" key="1">
    <citation type="journal article" date="2014" name="Int. J. Syst. Evol. Microbiol.">
        <title>Complete genome sequence of Corynebacterium casei LMG S-19264T (=DSM 44701T), isolated from a smear-ripened cheese.</title>
        <authorList>
            <consortium name="US DOE Joint Genome Institute (JGI-PGF)"/>
            <person name="Walter F."/>
            <person name="Albersmeier A."/>
            <person name="Kalinowski J."/>
            <person name="Ruckert C."/>
        </authorList>
    </citation>
    <scope>NUCLEOTIDE SEQUENCE</scope>
    <source>
        <strain evidence="2">CGMCC 1.16548</strain>
    </source>
</reference>
<accession>A0A8J3M156</accession>
<name>A0A8J3M156_9MICO</name>
<protein>
    <submittedName>
        <fullName evidence="2">Sulfurtransferase</fullName>
    </submittedName>
</protein>
<dbReference type="AlphaFoldDB" id="A0A8J3M156"/>
<dbReference type="PANTHER" id="PTHR43031:SF1">
    <property type="entry name" value="PYRIDINE NUCLEOTIDE-DISULPHIDE OXIDOREDUCTASE"/>
    <property type="match status" value="1"/>
</dbReference>
<dbReference type="SUPFAM" id="SSF52821">
    <property type="entry name" value="Rhodanese/Cell cycle control phosphatase"/>
    <property type="match status" value="1"/>
</dbReference>
<gene>
    <name evidence="2" type="ORF">GCM10011600_17560</name>
</gene>
<comment type="caution">
    <text evidence="2">The sequence shown here is derived from an EMBL/GenBank/DDBJ whole genome shotgun (WGS) entry which is preliminary data.</text>
</comment>
<evidence type="ECO:0000259" key="1">
    <source>
        <dbReference type="PROSITE" id="PS50206"/>
    </source>
</evidence>